<dbReference type="Pfam" id="PF04264">
    <property type="entry name" value="YceI"/>
    <property type="match status" value="1"/>
</dbReference>
<protein>
    <submittedName>
        <fullName evidence="3">Polyisoprenoid-binding protein YceI</fullName>
    </submittedName>
</protein>
<dbReference type="SUPFAM" id="SSF101874">
    <property type="entry name" value="YceI-like"/>
    <property type="match status" value="1"/>
</dbReference>
<organism evidence="3 4">
    <name type="scientific">Epilithonimonas bovis DSM 19482</name>
    <dbReference type="NCBI Taxonomy" id="1121284"/>
    <lineage>
        <taxon>Bacteria</taxon>
        <taxon>Pseudomonadati</taxon>
        <taxon>Bacteroidota</taxon>
        <taxon>Flavobacteriia</taxon>
        <taxon>Flavobacteriales</taxon>
        <taxon>Weeksellaceae</taxon>
        <taxon>Chryseobacterium group</taxon>
        <taxon>Epilithonimonas</taxon>
    </lineage>
</organism>
<dbReference type="Gene3D" id="2.40.128.110">
    <property type="entry name" value="Lipid/polyisoprenoid-binding, YceI-like"/>
    <property type="match status" value="1"/>
</dbReference>
<keyword evidence="4" id="KW-1185">Reference proteome</keyword>
<reference evidence="4" key="1">
    <citation type="submission" date="2016-10" db="EMBL/GenBank/DDBJ databases">
        <authorList>
            <person name="Varghese N."/>
            <person name="Submissions S."/>
        </authorList>
    </citation>
    <scope>NUCLEOTIDE SEQUENCE [LARGE SCALE GENOMIC DNA]</scope>
    <source>
        <strain evidence="4">DSM 19482</strain>
    </source>
</reference>
<evidence type="ECO:0000313" key="3">
    <source>
        <dbReference type="EMBL" id="SIT97145.1"/>
    </source>
</evidence>
<dbReference type="PANTHER" id="PTHR34406:SF1">
    <property type="entry name" value="PROTEIN YCEI"/>
    <property type="match status" value="1"/>
</dbReference>
<feature type="domain" description="Lipid/polyisoprenoid-binding YceI-like" evidence="2">
    <location>
        <begin position="22"/>
        <end position="187"/>
    </location>
</feature>
<dbReference type="EMBL" id="FTPU01000018">
    <property type="protein sequence ID" value="SIT97145.1"/>
    <property type="molecule type" value="Genomic_DNA"/>
</dbReference>
<dbReference type="AlphaFoldDB" id="A0A1U7PUB5"/>
<dbReference type="InterPro" id="IPR036761">
    <property type="entry name" value="TTHA0802/YceI-like_sf"/>
</dbReference>
<keyword evidence="1" id="KW-0732">Signal</keyword>
<dbReference type="RefSeq" id="WP_076783332.1">
    <property type="nucleotide sequence ID" value="NZ_FTPU01000018.1"/>
</dbReference>
<evidence type="ECO:0000256" key="1">
    <source>
        <dbReference type="SAM" id="SignalP"/>
    </source>
</evidence>
<evidence type="ECO:0000259" key="2">
    <source>
        <dbReference type="SMART" id="SM00867"/>
    </source>
</evidence>
<dbReference type="SMART" id="SM00867">
    <property type="entry name" value="YceI"/>
    <property type="match status" value="1"/>
</dbReference>
<dbReference type="Proteomes" id="UP000187261">
    <property type="component" value="Unassembled WGS sequence"/>
</dbReference>
<feature type="signal peptide" evidence="1">
    <location>
        <begin position="1"/>
        <end position="19"/>
    </location>
</feature>
<gene>
    <name evidence="3" type="ORF">SAMN05660493_01854</name>
</gene>
<dbReference type="STRING" id="1121284.SAMN05660493_01854"/>
<dbReference type="OrthoDB" id="9811006at2"/>
<sequence length="190" mass="21213">MKKLFLSFLLAMATTFSFAQTTWAVDPMHSSFNFNIKHMGISFVQGRFDKFEGKVVTTADDLTNAKFDFSVNTASVNTNVEMRDNHLKSADFFDVEKFSAMTFVSTSIKKLKGNTYQLSGNLTIKDVTKPVTVTAVYGGKSKDQQGNEKLGFQTKFTINRLDYNVKYDPTGAGVAKDVDIAVYVEFVKSK</sequence>
<accession>A0A1U7PUB5</accession>
<name>A0A1U7PUB5_9FLAO</name>
<proteinExistence type="predicted"/>
<evidence type="ECO:0000313" key="4">
    <source>
        <dbReference type="Proteomes" id="UP000187261"/>
    </source>
</evidence>
<feature type="chain" id="PRO_5012437133" evidence="1">
    <location>
        <begin position="20"/>
        <end position="190"/>
    </location>
</feature>
<dbReference type="InterPro" id="IPR007372">
    <property type="entry name" value="Lipid/polyisoprenoid-bd_YceI"/>
</dbReference>
<dbReference type="PANTHER" id="PTHR34406">
    <property type="entry name" value="PROTEIN YCEI"/>
    <property type="match status" value="1"/>
</dbReference>